<keyword evidence="2" id="KW-1185">Reference proteome</keyword>
<accession>A0A9N9J6P0</accession>
<dbReference type="EMBL" id="CAJVQA010020605">
    <property type="protein sequence ID" value="CAG8764617.1"/>
    <property type="molecule type" value="Genomic_DNA"/>
</dbReference>
<evidence type="ECO:0000313" key="1">
    <source>
        <dbReference type="EMBL" id="CAG8764617.1"/>
    </source>
</evidence>
<dbReference type="Proteomes" id="UP000789759">
    <property type="component" value="Unassembled WGS sequence"/>
</dbReference>
<dbReference type="OrthoDB" id="2410897at2759"/>
<proteinExistence type="predicted"/>
<gene>
    <name evidence="1" type="ORF">CPELLU_LOCUS15513</name>
</gene>
<organism evidence="1 2">
    <name type="scientific">Cetraspora pellucida</name>
    <dbReference type="NCBI Taxonomy" id="1433469"/>
    <lineage>
        <taxon>Eukaryota</taxon>
        <taxon>Fungi</taxon>
        <taxon>Fungi incertae sedis</taxon>
        <taxon>Mucoromycota</taxon>
        <taxon>Glomeromycotina</taxon>
        <taxon>Glomeromycetes</taxon>
        <taxon>Diversisporales</taxon>
        <taxon>Gigasporaceae</taxon>
        <taxon>Cetraspora</taxon>
    </lineage>
</organism>
<comment type="caution">
    <text evidence="1">The sequence shown here is derived from an EMBL/GenBank/DDBJ whole genome shotgun (WGS) entry which is preliminary data.</text>
</comment>
<sequence>NEITQDNPTVLQYVLPQEYDYIIDSFRVVQAHNFLGAYTEPFEAKFHMNIFTEDNAKMDKKNNKVDNEININIEHRIKEKTEHNPASAYNTYLEEVQLKYDNDEVVLADRAICSHKYDVYNLYKKYLNKSVGAQNRKEIFLCLAEKVEEFNTTSELVYIDATADLDNFNTPLTVISTSTPIGGLPLAAILTSDETASTLTNALEALKHIMPSTAFGGYKE</sequence>
<name>A0A9N9J6P0_9GLOM</name>
<dbReference type="AlphaFoldDB" id="A0A9N9J6P0"/>
<reference evidence="1" key="1">
    <citation type="submission" date="2021-06" db="EMBL/GenBank/DDBJ databases">
        <authorList>
            <person name="Kallberg Y."/>
            <person name="Tangrot J."/>
            <person name="Rosling A."/>
        </authorList>
    </citation>
    <scope>NUCLEOTIDE SEQUENCE</scope>
    <source>
        <strain evidence="1">FL966</strain>
    </source>
</reference>
<dbReference type="PANTHER" id="PTHR35385:SF2">
    <property type="entry name" value="PROTEIN B, PUTATIVE-RELATED"/>
    <property type="match status" value="1"/>
</dbReference>
<dbReference type="PANTHER" id="PTHR35385">
    <property type="entry name" value="PROTEIN B, PUTATIVE-RELATED-RELATED"/>
    <property type="match status" value="1"/>
</dbReference>
<feature type="non-terminal residue" evidence="1">
    <location>
        <position position="220"/>
    </location>
</feature>
<protein>
    <submittedName>
        <fullName evidence="1">16416_t:CDS:1</fullName>
    </submittedName>
</protein>
<evidence type="ECO:0000313" key="2">
    <source>
        <dbReference type="Proteomes" id="UP000789759"/>
    </source>
</evidence>